<protein>
    <submittedName>
        <fullName evidence="1">Uncharacterized protein</fullName>
    </submittedName>
</protein>
<sequence>MDWPGSRRLVSELLCQDPPEGSLHYPNCEDQYLSRVGTASSRFLIFSFPRAQTRDPCTTCLIRTHRYLLYD</sequence>
<name>A0A8H7TXB5_9APHY</name>
<evidence type="ECO:0000313" key="2">
    <source>
        <dbReference type="Proteomes" id="UP000639403"/>
    </source>
</evidence>
<reference evidence="1" key="2">
    <citation type="journal article" name="Front. Microbiol.">
        <title>Degradative Capacity of Two Strains of Rhodonia placenta: From Phenotype to Genotype.</title>
        <authorList>
            <person name="Kolle M."/>
            <person name="Horta M.A.C."/>
            <person name="Nowrousian M."/>
            <person name="Ohm R.A."/>
            <person name="Benz J.P."/>
            <person name="Pilgard A."/>
        </authorList>
    </citation>
    <scope>NUCLEOTIDE SEQUENCE</scope>
    <source>
        <strain evidence="1">FPRL280</strain>
    </source>
</reference>
<organism evidence="1 2">
    <name type="scientific">Rhodonia placenta</name>
    <dbReference type="NCBI Taxonomy" id="104341"/>
    <lineage>
        <taxon>Eukaryota</taxon>
        <taxon>Fungi</taxon>
        <taxon>Dikarya</taxon>
        <taxon>Basidiomycota</taxon>
        <taxon>Agaricomycotina</taxon>
        <taxon>Agaricomycetes</taxon>
        <taxon>Polyporales</taxon>
        <taxon>Adustoporiaceae</taxon>
        <taxon>Rhodonia</taxon>
    </lineage>
</organism>
<comment type="caution">
    <text evidence="1">The sequence shown here is derived from an EMBL/GenBank/DDBJ whole genome shotgun (WGS) entry which is preliminary data.</text>
</comment>
<evidence type="ECO:0000313" key="1">
    <source>
        <dbReference type="EMBL" id="KAF9800188.1"/>
    </source>
</evidence>
<dbReference type="AlphaFoldDB" id="A0A8H7TXB5"/>
<gene>
    <name evidence="1" type="ORF">IEO21_10418</name>
</gene>
<dbReference type="EMBL" id="JADOXO010000804">
    <property type="protein sequence ID" value="KAF9800188.1"/>
    <property type="molecule type" value="Genomic_DNA"/>
</dbReference>
<dbReference type="Proteomes" id="UP000639403">
    <property type="component" value="Unassembled WGS sequence"/>
</dbReference>
<proteinExistence type="predicted"/>
<reference evidence="1" key="1">
    <citation type="submission" date="2020-11" db="EMBL/GenBank/DDBJ databases">
        <authorList>
            <person name="Koelle M."/>
            <person name="Horta M.A.C."/>
            <person name="Nowrousian M."/>
            <person name="Ohm R.A."/>
            <person name="Benz P."/>
            <person name="Pilgard A."/>
        </authorList>
    </citation>
    <scope>NUCLEOTIDE SEQUENCE</scope>
    <source>
        <strain evidence="1">FPRL280</strain>
    </source>
</reference>
<accession>A0A8H7TXB5</accession>